<name>A0ABS5EFW7_9PROT</name>
<feature type="transmembrane region" description="Helical" evidence="1">
    <location>
        <begin position="168"/>
        <end position="188"/>
    </location>
</feature>
<proteinExistence type="predicted"/>
<feature type="transmembrane region" description="Helical" evidence="1">
    <location>
        <begin position="271"/>
        <end position="290"/>
    </location>
</feature>
<feature type="transmembrane region" description="Helical" evidence="1">
    <location>
        <begin position="246"/>
        <end position="265"/>
    </location>
</feature>
<dbReference type="PANTHER" id="PTHR38095">
    <property type="entry name" value="ANAEROBIC DIMETHYL SULFOXIDE REDUCTASE CHAIN YNFH"/>
    <property type="match status" value="1"/>
</dbReference>
<feature type="transmembrane region" description="Helical" evidence="1">
    <location>
        <begin position="39"/>
        <end position="63"/>
    </location>
</feature>
<protein>
    <submittedName>
        <fullName evidence="2">Dimethyl sulfoxide reductase anchor subunit</fullName>
    </submittedName>
</protein>
<comment type="caution">
    <text evidence="2">The sequence shown here is derived from an EMBL/GenBank/DDBJ whole genome shotgun (WGS) entry which is preliminary data.</text>
</comment>
<evidence type="ECO:0000313" key="3">
    <source>
        <dbReference type="Proteomes" id="UP000698752"/>
    </source>
</evidence>
<dbReference type="PANTHER" id="PTHR38095:SF1">
    <property type="entry name" value="ANAEROBIC DIMETHYL SULFOXIDE REDUCTASE CHAIN YNFH"/>
    <property type="match status" value="1"/>
</dbReference>
<feature type="transmembrane region" description="Helical" evidence="1">
    <location>
        <begin position="84"/>
        <end position="102"/>
    </location>
</feature>
<reference evidence="3" key="1">
    <citation type="journal article" date="2021" name="Syst. Appl. Microbiol.">
        <title>Roseomonas hellenica sp. nov., isolated from roots of wild-growing Alkanna tinctoria.</title>
        <authorList>
            <person name="Rat A."/>
            <person name="Naranjo H.D."/>
            <person name="Lebbe L."/>
            <person name="Cnockaert M."/>
            <person name="Krigas N."/>
            <person name="Grigoriadou K."/>
            <person name="Maloupa E."/>
            <person name="Willems A."/>
        </authorList>
    </citation>
    <scope>NUCLEOTIDE SEQUENCE [LARGE SCALE GENOMIC DNA]</scope>
    <source>
        <strain evidence="3">LMG 31159</strain>
    </source>
</reference>
<accession>A0ABS5EFW7</accession>
<evidence type="ECO:0000313" key="2">
    <source>
        <dbReference type="EMBL" id="MBR0649912.1"/>
    </source>
</evidence>
<sequence length="314" mass="32667">MNPAPSIIFFTVASGAGYGLLFWMGLLRPLGLVPQTAGFGVLTVGIALALTMLGLLSSTAHLGRPERAWRALSQWRSSWLSREGICAIATFAPAGLFFLALAGQSEWLALPTGLLAAAGAAVTVWCTGMIYASLPTIRQWHHPLVAPGYLLFGAFSGAALLATLAAFWGAAMAPAAIAAVLGAVAFVLKRAYWASVDAGPPLATMETATGLGFIGKVRVLDPPHTETNYLLREMAFRIGRVHAAKLRRIASVAGFAVPAALLLLALLTGGAFAGVFAVAAAALVTVGLLAERWLMFAEATHTVALYYGAGEHAP</sequence>
<feature type="transmembrane region" description="Helical" evidence="1">
    <location>
        <begin position="144"/>
        <end position="162"/>
    </location>
</feature>
<keyword evidence="1" id="KW-0472">Membrane</keyword>
<evidence type="ECO:0000256" key="1">
    <source>
        <dbReference type="SAM" id="Phobius"/>
    </source>
</evidence>
<dbReference type="RefSeq" id="WP_211868247.1">
    <property type="nucleotide sequence ID" value="NZ_JAAEDI010000009.1"/>
</dbReference>
<gene>
    <name evidence="2" type="ORF">GXW78_09570</name>
</gene>
<feature type="transmembrane region" description="Helical" evidence="1">
    <location>
        <begin position="108"/>
        <end position="132"/>
    </location>
</feature>
<keyword evidence="1" id="KW-1133">Transmembrane helix</keyword>
<dbReference type="Proteomes" id="UP000698752">
    <property type="component" value="Unassembled WGS sequence"/>
</dbReference>
<feature type="transmembrane region" description="Helical" evidence="1">
    <location>
        <begin position="7"/>
        <end position="27"/>
    </location>
</feature>
<keyword evidence="1" id="KW-0812">Transmembrane</keyword>
<dbReference type="Pfam" id="PF04976">
    <property type="entry name" value="DmsC"/>
    <property type="match status" value="1"/>
</dbReference>
<organism evidence="2 3">
    <name type="scientific">Neoroseomonas terrae</name>
    <dbReference type="NCBI Taxonomy" id="424799"/>
    <lineage>
        <taxon>Bacteria</taxon>
        <taxon>Pseudomonadati</taxon>
        <taxon>Pseudomonadota</taxon>
        <taxon>Alphaproteobacteria</taxon>
        <taxon>Acetobacterales</taxon>
        <taxon>Acetobacteraceae</taxon>
        <taxon>Neoroseomonas</taxon>
    </lineage>
</organism>
<keyword evidence="3" id="KW-1185">Reference proteome</keyword>
<dbReference type="EMBL" id="JAAEDI010000009">
    <property type="protein sequence ID" value="MBR0649912.1"/>
    <property type="molecule type" value="Genomic_DNA"/>
</dbReference>
<dbReference type="InterPro" id="IPR007059">
    <property type="entry name" value="DmsC"/>
</dbReference>